<evidence type="ECO:0000313" key="1">
    <source>
        <dbReference type="EMBL" id="EIW77308.1"/>
    </source>
</evidence>
<protein>
    <submittedName>
        <fullName evidence="1">Uncharacterized protein</fullName>
    </submittedName>
</protein>
<dbReference type="AlphaFoldDB" id="A0A5M3MDK1"/>
<reference evidence="2" key="1">
    <citation type="journal article" date="2012" name="Science">
        <title>The Paleozoic origin of enzymatic lignin decomposition reconstructed from 31 fungal genomes.</title>
        <authorList>
            <person name="Floudas D."/>
            <person name="Binder M."/>
            <person name="Riley R."/>
            <person name="Barry K."/>
            <person name="Blanchette R.A."/>
            <person name="Henrissat B."/>
            <person name="Martinez A.T."/>
            <person name="Otillar R."/>
            <person name="Spatafora J.W."/>
            <person name="Yadav J.S."/>
            <person name="Aerts A."/>
            <person name="Benoit I."/>
            <person name="Boyd A."/>
            <person name="Carlson A."/>
            <person name="Copeland A."/>
            <person name="Coutinho P.M."/>
            <person name="de Vries R.P."/>
            <person name="Ferreira P."/>
            <person name="Findley K."/>
            <person name="Foster B."/>
            <person name="Gaskell J."/>
            <person name="Glotzer D."/>
            <person name="Gorecki P."/>
            <person name="Heitman J."/>
            <person name="Hesse C."/>
            <person name="Hori C."/>
            <person name="Igarashi K."/>
            <person name="Jurgens J.A."/>
            <person name="Kallen N."/>
            <person name="Kersten P."/>
            <person name="Kohler A."/>
            <person name="Kuees U."/>
            <person name="Kumar T.K.A."/>
            <person name="Kuo A."/>
            <person name="LaButti K."/>
            <person name="Larrondo L.F."/>
            <person name="Lindquist E."/>
            <person name="Ling A."/>
            <person name="Lombard V."/>
            <person name="Lucas S."/>
            <person name="Lundell T."/>
            <person name="Martin R."/>
            <person name="McLaughlin D.J."/>
            <person name="Morgenstern I."/>
            <person name="Morin E."/>
            <person name="Murat C."/>
            <person name="Nagy L.G."/>
            <person name="Nolan M."/>
            <person name="Ohm R.A."/>
            <person name="Patyshakuliyeva A."/>
            <person name="Rokas A."/>
            <person name="Ruiz-Duenas F.J."/>
            <person name="Sabat G."/>
            <person name="Salamov A."/>
            <person name="Samejima M."/>
            <person name="Schmutz J."/>
            <person name="Slot J.C."/>
            <person name="St John F."/>
            <person name="Stenlid J."/>
            <person name="Sun H."/>
            <person name="Sun S."/>
            <person name="Syed K."/>
            <person name="Tsang A."/>
            <person name="Wiebenga A."/>
            <person name="Young D."/>
            <person name="Pisabarro A."/>
            <person name="Eastwood D.C."/>
            <person name="Martin F."/>
            <person name="Cullen D."/>
            <person name="Grigoriev I.V."/>
            <person name="Hibbett D.S."/>
        </authorList>
    </citation>
    <scope>NUCLEOTIDE SEQUENCE [LARGE SCALE GENOMIC DNA]</scope>
    <source>
        <strain evidence="2">RWD-64-598 SS2</strain>
    </source>
</reference>
<organism evidence="1 2">
    <name type="scientific">Coniophora puteana (strain RWD-64-598)</name>
    <name type="common">Brown rot fungus</name>
    <dbReference type="NCBI Taxonomy" id="741705"/>
    <lineage>
        <taxon>Eukaryota</taxon>
        <taxon>Fungi</taxon>
        <taxon>Dikarya</taxon>
        <taxon>Basidiomycota</taxon>
        <taxon>Agaricomycotina</taxon>
        <taxon>Agaricomycetes</taxon>
        <taxon>Agaricomycetidae</taxon>
        <taxon>Boletales</taxon>
        <taxon>Coniophorineae</taxon>
        <taxon>Coniophoraceae</taxon>
        <taxon>Coniophora</taxon>
    </lineage>
</organism>
<dbReference type="RefSeq" id="XP_007772701.1">
    <property type="nucleotide sequence ID" value="XM_007774511.1"/>
</dbReference>
<dbReference type="GeneID" id="19202185"/>
<accession>A0A5M3MDK1</accession>
<name>A0A5M3MDK1_CONPW</name>
<sequence length="209" mass="23172">MDRLPLLPLRLYVSLDPIPGSPYFPLKELDVHRGVISPTALGRDGRGTAYSEPSTQQNGYFPYVASGGEDFGDLDNLHALMSVEEVVDQNGDAVRLKVLVENAAETGSVLIMRGVSINDEETFIKEGYTSDDGEPIIIPLRGGRDTELLPGDILHFGSKDGQSSGMSARVQIKDHSCLKRWQVSSYRKIKRRLPDAPWEDLLQMARDIF</sequence>
<dbReference type="Proteomes" id="UP000053558">
    <property type="component" value="Unassembled WGS sequence"/>
</dbReference>
<evidence type="ECO:0000313" key="2">
    <source>
        <dbReference type="Proteomes" id="UP000053558"/>
    </source>
</evidence>
<dbReference type="EMBL" id="JH711584">
    <property type="protein sequence ID" value="EIW77308.1"/>
    <property type="molecule type" value="Genomic_DNA"/>
</dbReference>
<proteinExistence type="predicted"/>
<gene>
    <name evidence="1" type="ORF">CONPUDRAFT_146302</name>
</gene>
<comment type="caution">
    <text evidence="1">The sequence shown here is derived from an EMBL/GenBank/DDBJ whole genome shotgun (WGS) entry which is preliminary data.</text>
</comment>
<dbReference type="KEGG" id="cput:CONPUDRAFT_146302"/>
<keyword evidence="2" id="KW-1185">Reference proteome</keyword>